<dbReference type="AlphaFoldDB" id="A0AA39GVF3"/>
<keyword evidence="1" id="KW-0862">Zinc</keyword>
<evidence type="ECO:0000256" key="2">
    <source>
        <dbReference type="SAM" id="MobiDB-lite"/>
    </source>
</evidence>
<dbReference type="InterPro" id="IPR007527">
    <property type="entry name" value="Znf_SWIM"/>
</dbReference>
<protein>
    <recommendedName>
        <fullName evidence="3">SWIM-type domain-containing protein</fullName>
    </recommendedName>
</protein>
<name>A0AA39GVF3_SARSR</name>
<sequence length="484" mass="52588">MSAPASKFSRLSLEAMTPTTRSRALASRASSPSTSSSTSEDPSSDSSGSDSDTESDTIRSPSKLTYQISHLPATSRRLIRDSFSDPPQLALQRCRLVNSTYAFQMTELVTRSVRIRKEAGDGGELLSCSCGGGADGQPCGHLLWLLDRVAEQTLYDRGRRAPLMMTGKGFPEEMGDPFGTIADHTLDVLGPSLHCPVVGGPSPQDGPDVHRVREARELLASVHDEPVDTFRPDIFDAGHFHTGSKILKRGDVDITLLRMLLDNHHFFQYFVSAASRSSTPARDPFRKISQRVDRILLAFDTAHAADKLPVTTPTSPRHAEEQPQRDVPWAAKHILGCTALVRSLIFTRSRPLSPPESLSAARCLTHILTLVTSRNSTLPPTPSSSDSSRTARNLYLYLIGDHDGDFIIGTLGLVPPAAASHFLDTLEGCLDDIGRHGAPGGYVERFRKLLDRLRTSGGGATQGTKRAGTATIQDTGLRESKRMK</sequence>
<gene>
    <name evidence="5" type="ORF">NLU13_2341</name>
    <name evidence="4" type="ORF">NLU13_5133</name>
</gene>
<evidence type="ECO:0000256" key="1">
    <source>
        <dbReference type="PROSITE-ProRule" id="PRU00325"/>
    </source>
</evidence>
<dbReference type="Proteomes" id="UP001175261">
    <property type="component" value="Unassembled WGS sequence"/>
</dbReference>
<dbReference type="PROSITE" id="PS50966">
    <property type="entry name" value="ZF_SWIM"/>
    <property type="match status" value="1"/>
</dbReference>
<dbReference type="GO" id="GO:0008270">
    <property type="term" value="F:zinc ion binding"/>
    <property type="evidence" value="ECO:0007669"/>
    <property type="project" value="UniProtKB-KW"/>
</dbReference>
<comment type="caution">
    <text evidence="5">The sequence shown here is derived from an EMBL/GenBank/DDBJ whole genome shotgun (WGS) entry which is preliminary data.</text>
</comment>
<feature type="compositionally biased region" description="Low complexity" evidence="2">
    <location>
        <begin position="17"/>
        <end position="50"/>
    </location>
</feature>
<accession>A0AA39GVF3</accession>
<dbReference type="EMBL" id="JAPDFR010000004">
    <property type="protein sequence ID" value="KAK0386820.1"/>
    <property type="molecule type" value="Genomic_DNA"/>
</dbReference>
<keyword evidence="6" id="KW-1185">Reference proteome</keyword>
<organism evidence="5 6">
    <name type="scientific">Sarocladium strictum</name>
    <name type="common">Black bundle disease fungus</name>
    <name type="synonym">Acremonium strictum</name>
    <dbReference type="NCBI Taxonomy" id="5046"/>
    <lineage>
        <taxon>Eukaryota</taxon>
        <taxon>Fungi</taxon>
        <taxon>Dikarya</taxon>
        <taxon>Ascomycota</taxon>
        <taxon>Pezizomycotina</taxon>
        <taxon>Sordariomycetes</taxon>
        <taxon>Hypocreomycetidae</taxon>
        <taxon>Hypocreales</taxon>
        <taxon>Sarocladiaceae</taxon>
        <taxon>Sarocladium</taxon>
    </lineage>
</organism>
<feature type="region of interest" description="Disordered" evidence="2">
    <location>
        <begin position="1"/>
        <end position="64"/>
    </location>
</feature>
<feature type="domain" description="SWIM-type" evidence="3">
    <location>
        <begin position="113"/>
        <end position="150"/>
    </location>
</feature>
<evidence type="ECO:0000313" key="6">
    <source>
        <dbReference type="Proteomes" id="UP001175261"/>
    </source>
</evidence>
<evidence type="ECO:0000313" key="4">
    <source>
        <dbReference type="EMBL" id="KAK0386820.1"/>
    </source>
</evidence>
<dbReference type="EMBL" id="JAPDFR010000001">
    <property type="protein sequence ID" value="KAK0392847.1"/>
    <property type="molecule type" value="Genomic_DNA"/>
</dbReference>
<proteinExistence type="predicted"/>
<keyword evidence="1" id="KW-0479">Metal-binding</keyword>
<feature type="region of interest" description="Disordered" evidence="2">
    <location>
        <begin position="456"/>
        <end position="484"/>
    </location>
</feature>
<keyword evidence="1" id="KW-0863">Zinc-finger</keyword>
<evidence type="ECO:0000259" key="3">
    <source>
        <dbReference type="PROSITE" id="PS50966"/>
    </source>
</evidence>
<reference evidence="5" key="1">
    <citation type="submission" date="2022-10" db="EMBL/GenBank/DDBJ databases">
        <title>Determination and structural analysis of whole genome sequence of Sarocladium strictum F4-1.</title>
        <authorList>
            <person name="Hu L."/>
            <person name="Jiang Y."/>
        </authorList>
    </citation>
    <scope>NUCLEOTIDE SEQUENCE</scope>
    <source>
        <strain evidence="5">F4-1</strain>
    </source>
</reference>
<evidence type="ECO:0000313" key="5">
    <source>
        <dbReference type="EMBL" id="KAK0392847.1"/>
    </source>
</evidence>